<feature type="chain" id="PRO_5037998025" evidence="1">
    <location>
        <begin position="24"/>
        <end position="394"/>
    </location>
</feature>
<sequence length="394" mass="42772">MKQAPVSIALAAALMTLAGGANAEAGKTDFKFGGYIKADVMFSDYSNGAPDSGYLSRQFYVPGTIYGKAGNGEQVVDFHARESRFNFKTTTDLDGHTLSGFIELDFMTHTDGDERVSNSYSPRIRHAFVSYDNWTMGQTWTTFQNPGALPENLDFVGAADGTPFVRQTLLRYTDGGFQFAIENPETTVSGSEVKENGSLVGYASGKDRIVGGSGMLPDMVARYNFKTEGGASFSVAAIGRQLTLEKLNIDDTVLGYGASFSGVIPVGQDDIRFTATWGEGLGRYLGLNFANAAMIDADGNLDTIGSYGGFISYRHWWNDKWRSSFTVSGMSVDNDVDITGSNINKDAYSGYVNLLYSPSKPLTFGVEYMYATNSKENGDDGDLNRVIFSAKYVL</sequence>
<keyword evidence="1" id="KW-0732">Signal</keyword>
<evidence type="ECO:0000313" key="3">
    <source>
        <dbReference type="Proteomes" id="UP000663281"/>
    </source>
</evidence>
<dbReference type="InterPro" id="IPR045748">
    <property type="entry name" value="DcaP"/>
</dbReference>
<evidence type="ECO:0000313" key="2">
    <source>
        <dbReference type="EMBL" id="QSX31435.1"/>
    </source>
</evidence>
<accession>A0A974XN27</accession>
<dbReference type="RefSeq" id="WP_207322776.1">
    <property type="nucleotide sequence ID" value="NZ_CP071501.1"/>
</dbReference>
<dbReference type="EMBL" id="CP071504">
    <property type="protein sequence ID" value="QSX31435.1"/>
    <property type="molecule type" value="Genomic_DNA"/>
</dbReference>
<protein>
    <submittedName>
        <fullName evidence="2">Porin</fullName>
    </submittedName>
</protein>
<evidence type="ECO:0000256" key="1">
    <source>
        <dbReference type="SAM" id="SignalP"/>
    </source>
</evidence>
<feature type="signal peptide" evidence="1">
    <location>
        <begin position="1"/>
        <end position="23"/>
    </location>
</feature>
<reference evidence="2 3" key="1">
    <citation type="submission" date="2021-03" db="EMBL/GenBank/DDBJ databases">
        <title>Novel species identification of genus Shewanella.</title>
        <authorList>
            <person name="Liu G."/>
            <person name="Zhang Q."/>
        </authorList>
    </citation>
    <scope>NUCLEOTIDE SEQUENCE [LARGE SCALE GENOMIC DNA]</scope>
    <source>
        <strain evidence="2 3">FJAT-53726</strain>
    </source>
</reference>
<dbReference type="Proteomes" id="UP000663281">
    <property type="component" value="Chromosome"/>
</dbReference>
<dbReference type="AlphaFoldDB" id="A0A974XN27"/>
<dbReference type="KEGG" id="scyp:JYB88_07370"/>
<dbReference type="SUPFAM" id="SSF56935">
    <property type="entry name" value="Porins"/>
    <property type="match status" value="1"/>
</dbReference>
<dbReference type="Pfam" id="PF19577">
    <property type="entry name" value="DcaP"/>
    <property type="match status" value="1"/>
</dbReference>
<gene>
    <name evidence="2" type="ORF">JYB88_07370</name>
</gene>
<keyword evidence="3" id="KW-1185">Reference proteome</keyword>
<proteinExistence type="predicted"/>
<name>A0A974XN27_9GAMM</name>
<organism evidence="2 3">
    <name type="scientific">Shewanella cyperi</name>
    <dbReference type="NCBI Taxonomy" id="2814292"/>
    <lineage>
        <taxon>Bacteria</taxon>
        <taxon>Pseudomonadati</taxon>
        <taxon>Pseudomonadota</taxon>
        <taxon>Gammaproteobacteria</taxon>
        <taxon>Alteromonadales</taxon>
        <taxon>Shewanellaceae</taxon>
        <taxon>Shewanella</taxon>
    </lineage>
</organism>